<dbReference type="EMBL" id="CAJVPK010005492">
    <property type="protein sequence ID" value="CAG8644840.1"/>
    <property type="molecule type" value="Genomic_DNA"/>
</dbReference>
<organism evidence="2 3">
    <name type="scientific">Diversispora eburnea</name>
    <dbReference type="NCBI Taxonomy" id="1213867"/>
    <lineage>
        <taxon>Eukaryota</taxon>
        <taxon>Fungi</taxon>
        <taxon>Fungi incertae sedis</taxon>
        <taxon>Mucoromycota</taxon>
        <taxon>Glomeromycotina</taxon>
        <taxon>Glomeromycetes</taxon>
        <taxon>Diversisporales</taxon>
        <taxon>Diversisporaceae</taxon>
        <taxon>Diversispora</taxon>
    </lineage>
</organism>
<protein>
    <submittedName>
        <fullName evidence="2">3119_t:CDS:1</fullName>
    </submittedName>
</protein>
<evidence type="ECO:0000313" key="2">
    <source>
        <dbReference type="EMBL" id="CAG8644840.1"/>
    </source>
</evidence>
<feature type="non-terminal residue" evidence="2">
    <location>
        <position position="64"/>
    </location>
</feature>
<keyword evidence="1" id="KW-0175">Coiled coil</keyword>
<keyword evidence="3" id="KW-1185">Reference proteome</keyword>
<evidence type="ECO:0000313" key="3">
    <source>
        <dbReference type="Proteomes" id="UP000789706"/>
    </source>
</evidence>
<dbReference type="Proteomes" id="UP000789706">
    <property type="component" value="Unassembled WGS sequence"/>
</dbReference>
<reference evidence="2" key="1">
    <citation type="submission" date="2021-06" db="EMBL/GenBank/DDBJ databases">
        <authorList>
            <person name="Kallberg Y."/>
            <person name="Tangrot J."/>
            <person name="Rosling A."/>
        </authorList>
    </citation>
    <scope>NUCLEOTIDE SEQUENCE</scope>
    <source>
        <strain evidence="2">AZ414A</strain>
    </source>
</reference>
<feature type="coiled-coil region" evidence="1">
    <location>
        <begin position="34"/>
        <end position="61"/>
    </location>
</feature>
<accession>A0A9N9DL44</accession>
<gene>
    <name evidence="2" type="ORF">DEBURN_LOCUS11279</name>
</gene>
<dbReference type="AlphaFoldDB" id="A0A9N9DL44"/>
<comment type="caution">
    <text evidence="2">The sequence shown here is derived from an EMBL/GenBank/DDBJ whole genome shotgun (WGS) entry which is preliminary data.</text>
</comment>
<proteinExistence type="predicted"/>
<sequence length="64" mass="7572">MGGINMETRYSDTVKNNINRKVKNNIMEKNDTTNENIMNMLLEIQQDIKEIKEQVKDIDERLES</sequence>
<evidence type="ECO:0000256" key="1">
    <source>
        <dbReference type="SAM" id="Coils"/>
    </source>
</evidence>
<name>A0A9N9DL44_9GLOM</name>